<keyword evidence="3" id="KW-1185">Reference proteome</keyword>
<comment type="caution">
    <text evidence="2">The sequence shown here is derived from an EMBL/GenBank/DDBJ whole genome shotgun (WGS) entry which is preliminary data.</text>
</comment>
<dbReference type="PANTHER" id="PTHR43169">
    <property type="entry name" value="EXSB FAMILY PROTEIN"/>
    <property type="match status" value="1"/>
</dbReference>
<dbReference type="Proteomes" id="UP000621436">
    <property type="component" value="Unassembled WGS sequence"/>
</dbReference>
<dbReference type="InterPro" id="IPR005232">
    <property type="entry name" value="LarE"/>
</dbReference>
<dbReference type="EMBL" id="JADPIE010000004">
    <property type="protein sequence ID" value="MBF8437131.1"/>
    <property type="molecule type" value="Genomic_DNA"/>
</dbReference>
<organism evidence="2 3">
    <name type="scientific">Halonatronomonas betaini</name>
    <dbReference type="NCBI Taxonomy" id="2778430"/>
    <lineage>
        <taxon>Bacteria</taxon>
        <taxon>Bacillati</taxon>
        <taxon>Bacillota</taxon>
        <taxon>Clostridia</taxon>
        <taxon>Halanaerobiales</taxon>
        <taxon>Halarsenatibacteraceae</taxon>
        <taxon>Halonatronomonas</taxon>
    </lineage>
</organism>
<protein>
    <submittedName>
        <fullName evidence="2">ATP-dependent sacrificial sulfur transferase LarE</fullName>
    </submittedName>
</protein>
<dbReference type="Pfam" id="PF06508">
    <property type="entry name" value="QueC"/>
    <property type="match status" value="1"/>
</dbReference>
<feature type="active site" description="Nucleophile and sulfur donor" evidence="1">
    <location>
        <position position="173"/>
    </location>
</feature>
<dbReference type="InterPro" id="IPR014729">
    <property type="entry name" value="Rossmann-like_a/b/a_fold"/>
</dbReference>
<proteinExistence type="predicted"/>
<evidence type="ECO:0000256" key="1">
    <source>
        <dbReference type="PIRSR" id="PIRSR006661-1"/>
    </source>
</evidence>
<evidence type="ECO:0000313" key="2">
    <source>
        <dbReference type="EMBL" id="MBF8437131.1"/>
    </source>
</evidence>
<accession>A0A931AW06</accession>
<gene>
    <name evidence="2" type="primary">larE</name>
    <name evidence="2" type="ORF">I0Q91_08585</name>
</gene>
<dbReference type="InterPro" id="IPR018317">
    <property type="entry name" value="QueC"/>
</dbReference>
<dbReference type="RefSeq" id="WP_270454081.1">
    <property type="nucleotide sequence ID" value="NZ_JADPIE010000004.1"/>
</dbReference>
<dbReference type="GO" id="GO:0016783">
    <property type="term" value="F:sulfurtransferase activity"/>
    <property type="evidence" value="ECO:0007669"/>
    <property type="project" value="InterPro"/>
</dbReference>
<dbReference type="PANTHER" id="PTHR43169:SF2">
    <property type="entry name" value="NAD_GMP SYNTHASE DOMAIN-CONTAINING PROTEIN"/>
    <property type="match status" value="1"/>
</dbReference>
<dbReference type="PIRSF" id="PIRSF006661">
    <property type="entry name" value="PP-lp_UCP006661"/>
    <property type="match status" value="1"/>
</dbReference>
<dbReference type="NCBIfam" id="TIGR00268">
    <property type="entry name" value="ATP-dependent sacrificial sulfur transferase LarE"/>
    <property type="match status" value="1"/>
</dbReference>
<dbReference type="CDD" id="cd01990">
    <property type="entry name" value="LarE-like"/>
    <property type="match status" value="1"/>
</dbReference>
<dbReference type="AlphaFoldDB" id="A0A931AW06"/>
<dbReference type="Gene3D" id="3.40.50.620">
    <property type="entry name" value="HUPs"/>
    <property type="match status" value="1"/>
</dbReference>
<dbReference type="InterPro" id="IPR052188">
    <property type="entry name" value="Ni-pincer_cofactor_biosynth"/>
</dbReference>
<reference evidence="2" key="1">
    <citation type="submission" date="2020-11" db="EMBL/GenBank/DDBJ databases">
        <title>Halonatronomonas betainensis gen. nov., sp. nov. a novel haloalkaliphilic representative of the family Halanaerobiacae capable of betaine degradation.</title>
        <authorList>
            <person name="Boltyanskaya Y."/>
            <person name="Kevbrin V."/>
            <person name="Detkova E."/>
            <person name="Grouzdev D.S."/>
            <person name="Koziaeva V."/>
            <person name="Zhilina T."/>
        </authorList>
    </citation>
    <scope>NUCLEOTIDE SEQUENCE</scope>
    <source>
        <strain evidence="2">Z-7014</strain>
    </source>
</reference>
<dbReference type="SUPFAM" id="SSF52402">
    <property type="entry name" value="Adenine nucleotide alpha hydrolases-like"/>
    <property type="match status" value="1"/>
</dbReference>
<sequence>MDHESKYEKLKEILAKIDRPLLAFSGGVDSTLLAGVAAEMGLDLKAITINSPFIPEKEIEEAAELAKDLNIDHQIINIEFEQLGKALKNSPERCYYCKKMIFSKIKEYAEAEKRTVIEGTNQDDQGDYRPGLRALKELKIRSPLFEAGLRKSEIRELSASLDLPTWDKPSLSCLATRVAYDSEITEEKLARIETAEKYLAELGFNQYRVRDHNDLARIEVLPEERKKLFDLEVLDDLNNKLKSLGFDYVTFDLGGYKSGSMNQSPEVEDE</sequence>
<keyword evidence="2" id="KW-0808">Transferase</keyword>
<name>A0A931AW06_9FIRM</name>
<evidence type="ECO:0000313" key="3">
    <source>
        <dbReference type="Proteomes" id="UP000621436"/>
    </source>
</evidence>